<keyword evidence="3 7" id="KW-0479">Metal-binding</keyword>
<feature type="domain" description="CMP/dCMP-type deaminase" evidence="8">
    <location>
        <begin position="25"/>
        <end position="148"/>
    </location>
</feature>
<dbReference type="EMBL" id="SRXT01000004">
    <property type="protein sequence ID" value="TGX53175.1"/>
    <property type="molecule type" value="Genomic_DNA"/>
</dbReference>
<organism evidence="9 10">
    <name type="scientific">Sphingomonas gei</name>
    <dbReference type="NCBI Taxonomy" id="1395960"/>
    <lineage>
        <taxon>Bacteria</taxon>
        <taxon>Pseudomonadati</taxon>
        <taxon>Pseudomonadota</taxon>
        <taxon>Alphaproteobacteria</taxon>
        <taxon>Sphingomonadales</taxon>
        <taxon>Sphingomonadaceae</taxon>
        <taxon>Sphingomonas</taxon>
    </lineage>
</organism>
<accession>A0A4S1XBI8</accession>
<sequence>MVQALVGLAATRQARRVSEIDHQERWDRRFLELAKMFGTWSKDRSAGTGCVIVGPDRLLRASGYNGFVRGIDDDISERHERPAKYSWTEHAERNAIYNAARLGIVLEGCTAYVNWFPCIDCARAIVQAGVVRLVGLKPDHADERWGSEFEFASSMLRESGIEVTLYDYRDLAARR</sequence>
<protein>
    <submittedName>
        <fullName evidence="9">dCMP deaminase family protein</fullName>
    </submittedName>
</protein>
<dbReference type="PROSITE" id="PS00903">
    <property type="entry name" value="CYT_DCMP_DEAMINASES_1"/>
    <property type="match status" value="1"/>
</dbReference>
<name>A0A4S1XBI8_9SPHN</name>
<feature type="active site" description="Proton donor" evidence="6">
    <location>
        <position position="92"/>
    </location>
</feature>
<dbReference type="Pfam" id="PF00383">
    <property type="entry name" value="dCMP_cyt_deam_1"/>
    <property type="match status" value="1"/>
</dbReference>
<dbReference type="InterPro" id="IPR002125">
    <property type="entry name" value="CMP_dCMP_dom"/>
</dbReference>
<evidence type="ECO:0000256" key="7">
    <source>
        <dbReference type="PIRSR" id="PIRSR006019-2"/>
    </source>
</evidence>
<evidence type="ECO:0000256" key="2">
    <source>
        <dbReference type="ARBA" id="ARBA00006576"/>
    </source>
</evidence>
<dbReference type="SUPFAM" id="SSF53927">
    <property type="entry name" value="Cytidine deaminase-like"/>
    <property type="match status" value="1"/>
</dbReference>
<comment type="cofactor">
    <cofactor evidence="1 7">
        <name>Zn(2+)</name>
        <dbReference type="ChEBI" id="CHEBI:29105"/>
    </cofactor>
</comment>
<dbReference type="GO" id="GO:0005737">
    <property type="term" value="C:cytoplasm"/>
    <property type="evidence" value="ECO:0007669"/>
    <property type="project" value="TreeGrafter"/>
</dbReference>
<feature type="binding site" evidence="7">
    <location>
        <position position="121"/>
    </location>
    <ligand>
        <name>Zn(2+)</name>
        <dbReference type="ChEBI" id="CHEBI:29105"/>
        <note>catalytic</note>
    </ligand>
</feature>
<dbReference type="PANTHER" id="PTHR11086">
    <property type="entry name" value="DEOXYCYTIDYLATE DEAMINASE-RELATED"/>
    <property type="match status" value="1"/>
</dbReference>
<dbReference type="GO" id="GO:0008270">
    <property type="term" value="F:zinc ion binding"/>
    <property type="evidence" value="ECO:0007669"/>
    <property type="project" value="InterPro"/>
</dbReference>
<dbReference type="InterPro" id="IPR016473">
    <property type="entry name" value="dCMP_deaminase"/>
</dbReference>
<dbReference type="GO" id="GO:0006220">
    <property type="term" value="P:pyrimidine nucleotide metabolic process"/>
    <property type="evidence" value="ECO:0007669"/>
    <property type="project" value="InterPro"/>
</dbReference>
<dbReference type="PROSITE" id="PS51747">
    <property type="entry name" value="CYT_DCMP_DEAMINASES_2"/>
    <property type="match status" value="1"/>
</dbReference>
<dbReference type="InterPro" id="IPR035105">
    <property type="entry name" value="Deoxycytidylate_deaminase_dom"/>
</dbReference>
<evidence type="ECO:0000256" key="5">
    <source>
        <dbReference type="ARBA" id="ARBA00022833"/>
    </source>
</evidence>
<evidence type="ECO:0000259" key="8">
    <source>
        <dbReference type="PROSITE" id="PS51747"/>
    </source>
</evidence>
<dbReference type="PANTHER" id="PTHR11086:SF18">
    <property type="entry name" value="DEOXYCYTIDYLATE DEAMINASE"/>
    <property type="match status" value="1"/>
</dbReference>
<feature type="binding site" evidence="7">
    <location>
        <position position="90"/>
    </location>
    <ligand>
        <name>Zn(2+)</name>
        <dbReference type="ChEBI" id="CHEBI:29105"/>
        <note>catalytic</note>
    </ligand>
</feature>
<dbReference type="InterPro" id="IPR016193">
    <property type="entry name" value="Cytidine_deaminase-like"/>
</dbReference>
<comment type="similarity">
    <text evidence="2">Belongs to the cytidine and deoxycytidylate deaminase family.</text>
</comment>
<evidence type="ECO:0000313" key="10">
    <source>
        <dbReference type="Proteomes" id="UP000306147"/>
    </source>
</evidence>
<evidence type="ECO:0000256" key="1">
    <source>
        <dbReference type="ARBA" id="ARBA00001947"/>
    </source>
</evidence>
<gene>
    <name evidence="9" type="ORF">E5A73_09910</name>
</gene>
<evidence type="ECO:0000313" key="9">
    <source>
        <dbReference type="EMBL" id="TGX53175.1"/>
    </source>
</evidence>
<dbReference type="CDD" id="cd01286">
    <property type="entry name" value="deoxycytidylate_deaminase"/>
    <property type="match status" value="1"/>
</dbReference>
<dbReference type="InterPro" id="IPR015517">
    <property type="entry name" value="dCMP_deaminase-rel"/>
</dbReference>
<comment type="caution">
    <text evidence="9">The sequence shown here is derived from an EMBL/GenBank/DDBJ whole genome shotgun (WGS) entry which is preliminary data.</text>
</comment>
<dbReference type="PIRSF" id="PIRSF006019">
    <property type="entry name" value="dCMP_deaminase"/>
    <property type="match status" value="1"/>
</dbReference>
<dbReference type="Gene3D" id="3.40.140.10">
    <property type="entry name" value="Cytidine Deaminase, domain 2"/>
    <property type="match status" value="1"/>
</dbReference>
<evidence type="ECO:0000256" key="4">
    <source>
        <dbReference type="ARBA" id="ARBA00022801"/>
    </source>
</evidence>
<dbReference type="OrthoDB" id="9788517at2"/>
<feature type="binding site" evidence="7">
    <location>
        <position position="118"/>
    </location>
    <ligand>
        <name>Zn(2+)</name>
        <dbReference type="ChEBI" id="CHEBI:29105"/>
        <note>catalytic</note>
    </ligand>
</feature>
<keyword evidence="4" id="KW-0378">Hydrolase</keyword>
<dbReference type="AlphaFoldDB" id="A0A4S1XBI8"/>
<proteinExistence type="inferred from homology"/>
<dbReference type="Proteomes" id="UP000306147">
    <property type="component" value="Unassembled WGS sequence"/>
</dbReference>
<dbReference type="GO" id="GO:0004132">
    <property type="term" value="F:dCMP deaminase activity"/>
    <property type="evidence" value="ECO:0007669"/>
    <property type="project" value="InterPro"/>
</dbReference>
<dbReference type="InterPro" id="IPR016192">
    <property type="entry name" value="APOBEC/CMP_deaminase_Zn-bd"/>
</dbReference>
<evidence type="ECO:0000256" key="6">
    <source>
        <dbReference type="PIRSR" id="PIRSR006019-1"/>
    </source>
</evidence>
<keyword evidence="5 7" id="KW-0862">Zinc</keyword>
<reference evidence="9 10" key="1">
    <citation type="submission" date="2019-04" db="EMBL/GenBank/DDBJ databases">
        <title>Sphingomonas psychrotolerans sp. nov., isolated from soil in the Tianshan Mountains, Xinjiang, China.</title>
        <authorList>
            <person name="Luo Y."/>
            <person name="Sheng H."/>
        </authorList>
    </citation>
    <scope>NUCLEOTIDE SEQUENCE [LARGE SCALE GENOMIC DNA]</scope>
    <source>
        <strain evidence="9 10">ZFGT-11</strain>
    </source>
</reference>
<evidence type="ECO:0000256" key="3">
    <source>
        <dbReference type="ARBA" id="ARBA00022723"/>
    </source>
</evidence>
<keyword evidence="10" id="KW-1185">Reference proteome</keyword>